<sequence length="152" mass="16976">MNNNFQVFSDGGARGNPGPAAIGVVIKTENGKIVGQISKLIGVTTNNEAEYKGLIIALEYLSQKKEQLGLTPTSEIKFFLDSNLIVNQVNGLYKVKNSRLREFLYKVREMEQSIPAIIIYTLIPREKNYEADLLVNQALDKLANLSYVPEKN</sequence>
<name>A0A1F5YF22_9BACT</name>
<dbReference type="InterPro" id="IPR036397">
    <property type="entry name" value="RNaseH_sf"/>
</dbReference>
<dbReference type="CDD" id="cd09279">
    <property type="entry name" value="RNase_HI_like"/>
    <property type="match status" value="1"/>
</dbReference>
<dbReference type="GO" id="GO:0004523">
    <property type="term" value="F:RNA-DNA hybrid ribonuclease activity"/>
    <property type="evidence" value="ECO:0007669"/>
    <property type="project" value="InterPro"/>
</dbReference>
<feature type="domain" description="RNase H type-1" evidence="1">
    <location>
        <begin position="1"/>
        <end position="140"/>
    </location>
</feature>
<dbReference type="Pfam" id="PF13456">
    <property type="entry name" value="RVT_3"/>
    <property type="match status" value="1"/>
</dbReference>
<evidence type="ECO:0000313" key="3">
    <source>
        <dbReference type="Proteomes" id="UP000177396"/>
    </source>
</evidence>
<dbReference type="InterPro" id="IPR012337">
    <property type="entry name" value="RNaseH-like_sf"/>
</dbReference>
<gene>
    <name evidence="2" type="ORF">A2153_00315</name>
</gene>
<reference evidence="2 3" key="1">
    <citation type="journal article" date="2016" name="Nat. Commun.">
        <title>Thousands of microbial genomes shed light on interconnected biogeochemical processes in an aquifer system.</title>
        <authorList>
            <person name="Anantharaman K."/>
            <person name="Brown C.T."/>
            <person name="Hug L.A."/>
            <person name="Sharon I."/>
            <person name="Castelle C.J."/>
            <person name="Probst A.J."/>
            <person name="Thomas B.C."/>
            <person name="Singh A."/>
            <person name="Wilkins M.J."/>
            <person name="Karaoz U."/>
            <person name="Brodie E.L."/>
            <person name="Williams K.H."/>
            <person name="Hubbard S.S."/>
            <person name="Banfield J.F."/>
        </authorList>
    </citation>
    <scope>NUCLEOTIDE SEQUENCE [LARGE SCALE GENOMIC DNA]</scope>
</reference>
<dbReference type="Proteomes" id="UP000177396">
    <property type="component" value="Unassembled WGS sequence"/>
</dbReference>
<dbReference type="SUPFAM" id="SSF53098">
    <property type="entry name" value="Ribonuclease H-like"/>
    <property type="match status" value="1"/>
</dbReference>
<comment type="caution">
    <text evidence="2">The sequence shown here is derived from an EMBL/GenBank/DDBJ whole genome shotgun (WGS) entry which is preliminary data.</text>
</comment>
<dbReference type="Gene3D" id="3.30.420.10">
    <property type="entry name" value="Ribonuclease H-like superfamily/Ribonuclease H"/>
    <property type="match status" value="1"/>
</dbReference>
<dbReference type="GO" id="GO:0003676">
    <property type="term" value="F:nucleic acid binding"/>
    <property type="evidence" value="ECO:0007669"/>
    <property type="project" value="InterPro"/>
</dbReference>
<proteinExistence type="predicted"/>
<dbReference type="AlphaFoldDB" id="A0A1F5YF22"/>
<accession>A0A1F5YF22</accession>
<protein>
    <recommendedName>
        <fullName evidence="1">RNase H type-1 domain-containing protein</fullName>
    </recommendedName>
</protein>
<dbReference type="PROSITE" id="PS50879">
    <property type="entry name" value="RNASE_H_1"/>
    <property type="match status" value="1"/>
</dbReference>
<organism evidence="2 3">
    <name type="scientific">Candidatus Gottesmanbacteria bacterium RBG_16_38_7b</name>
    <dbReference type="NCBI Taxonomy" id="1798372"/>
    <lineage>
        <taxon>Bacteria</taxon>
        <taxon>Candidatus Gottesmaniibacteriota</taxon>
    </lineage>
</organism>
<dbReference type="PANTHER" id="PTHR48475:SF1">
    <property type="entry name" value="RNASE H TYPE-1 DOMAIN-CONTAINING PROTEIN"/>
    <property type="match status" value="1"/>
</dbReference>
<dbReference type="EMBL" id="MFJB01000089">
    <property type="protein sequence ID" value="OGF98743.1"/>
    <property type="molecule type" value="Genomic_DNA"/>
</dbReference>
<evidence type="ECO:0000313" key="2">
    <source>
        <dbReference type="EMBL" id="OGF98743.1"/>
    </source>
</evidence>
<dbReference type="InterPro" id="IPR002156">
    <property type="entry name" value="RNaseH_domain"/>
</dbReference>
<evidence type="ECO:0000259" key="1">
    <source>
        <dbReference type="PROSITE" id="PS50879"/>
    </source>
</evidence>
<dbReference type="PANTHER" id="PTHR48475">
    <property type="entry name" value="RIBONUCLEASE H"/>
    <property type="match status" value="1"/>
</dbReference>